<dbReference type="InterPro" id="IPR001709">
    <property type="entry name" value="Flavoprot_Pyr_Nucl_cyt_Rdtase"/>
</dbReference>
<keyword evidence="9" id="KW-0521">NADP</keyword>
<dbReference type="CDD" id="cd06207">
    <property type="entry name" value="CyPoR_like"/>
    <property type="match status" value="1"/>
</dbReference>
<organism evidence="15 16">
    <name type="scientific">Malassezia cuniculi</name>
    <dbReference type="NCBI Taxonomy" id="948313"/>
    <lineage>
        <taxon>Eukaryota</taxon>
        <taxon>Fungi</taxon>
        <taxon>Dikarya</taxon>
        <taxon>Basidiomycota</taxon>
        <taxon>Ustilaginomycotina</taxon>
        <taxon>Malasseziomycetes</taxon>
        <taxon>Malasseziales</taxon>
        <taxon>Malasseziaceae</taxon>
        <taxon>Malassezia</taxon>
    </lineage>
</organism>
<dbReference type="GO" id="GO:0050660">
    <property type="term" value="F:flavin adenine dinucleotide binding"/>
    <property type="evidence" value="ECO:0007669"/>
    <property type="project" value="TreeGrafter"/>
</dbReference>
<keyword evidence="10" id="KW-0249">Electron transport</keyword>
<dbReference type="InterPro" id="IPR039261">
    <property type="entry name" value="FNR_nucleotide-bd"/>
</dbReference>
<evidence type="ECO:0000256" key="8">
    <source>
        <dbReference type="ARBA" id="ARBA00022827"/>
    </source>
</evidence>
<dbReference type="PANTHER" id="PTHR19384:SF109">
    <property type="entry name" value="SULFITE REDUCTASE [NADPH] FLAVOPROTEIN COMPONENT"/>
    <property type="match status" value="1"/>
</dbReference>
<dbReference type="InterPro" id="IPR002869">
    <property type="entry name" value="Pyrv_flavodox_OxRed_cen"/>
</dbReference>
<dbReference type="SUPFAM" id="SSF53323">
    <property type="entry name" value="Pyruvate-ferredoxin oxidoreductase, PFOR, domain III"/>
    <property type="match status" value="1"/>
</dbReference>
<dbReference type="Gene3D" id="3.40.920.10">
    <property type="entry name" value="Pyruvate-ferredoxin oxidoreductase, PFOR, domain III"/>
    <property type="match status" value="1"/>
</dbReference>
<dbReference type="PRINTS" id="PR00371">
    <property type="entry name" value="FPNCR"/>
</dbReference>
<protein>
    <recommendedName>
        <fullName evidence="4">assimilatory sulfite reductase (NADPH)</fullName>
        <ecNumber evidence="4">1.8.1.2</ecNumber>
    </recommendedName>
</protein>
<comment type="cofactor">
    <cofactor evidence="2">
        <name>FAD</name>
        <dbReference type="ChEBI" id="CHEBI:57692"/>
    </cofactor>
</comment>
<evidence type="ECO:0000256" key="9">
    <source>
        <dbReference type="ARBA" id="ARBA00022857"/>
    </source>
</evidence>
<dbReference type="InterPro" id="IPR023173">
    <property type="entry name" value="NADPH_Cyt_P450_Rdtase_alpha"/>
</dbReference>
<dbReference type="InterPro" id="IPR003097">
    <property type="entry name" value="CysJ-like_FAD-binding"/>
</dbReference>
<proteinExistence type="predicted"/>
<comment type="pathway">
    <text evidence="3">Sulfur metabolism; hydrogen sulfide biosynthesis; hydrogen sulfide from sulfite (NADPH route): step 1/1.</text>
</comment>
<evidence type="ECO:0000256" key="12">
    <source>
        <dbReference type="ARBA" id="ARBA00052219"/>
    </source>
</evidence>
<comment type="cofactor">
    <cofactor evidence="1">
        <name>FMN</name>
        <dbReference type="ChEBI" id="CHEBI:58210"/>
    </cofactor>
</comment>
<dbReference type="Gene3D" id="2.40.30.10">
    <property type="entry name" value="Translation factors"/>
    <property type="match status" value="1"/>
</dbReference>
<evidence type="ECO:0000256" key="4">
    <source>
        <dbReference type="ARBA" id="ARBA00012604"/>
    </source>
</evidence>
<gene>
    <name evidence="15" type="primary">MET10</name>
    <name evidence="15" type="ORF">MCUN1_002036</name>
</gene>
<keyword evidence="7" id="KW-0288">FMN</keyword>
<dbReference type="Pfam" id="PF00667">
    <property type="entry name" value="FAD_binding_1"/>
    <property type="match status" value="1"/>
</dbReference>
<evidence type="ECO:0000256" key="3">
    <source>
        <dbReference type="ARBA" id="ARBA00004774"/>
    </source>
</evidence>
<evidence type="ECO:0000256" key="5">
    <source>
        <dbReference type="ARBA" id="ARBA00022448"/>
    </source>
</evidence>
<reference evidence="15" key="1">
    <citation type="submission" date="2023-03" db="EMBL/GenBank/DDBJ databases">
        <title>Mating type loci evolution in Malassezia.</title>
        <authorList>
            <person name="Coelho M.A."/>
        </authorList>
    </citation>
    <scope>NUCLEOTIDE SEQUENCE</scope>
    <source>
        <strain evidence="15">CBS 11721</strain>
    </source>
</reference>
<dbReference type="SUPFAM" id="SSF52922">
    <property type="entry name" value="TK C-terminal domain-like"/>
    <property type="match status" value="1"/>
</dbReference>
<keyword evidence="16" id="KW-1185">Reference proteome</keyword>
<dbReference type="SUPFAM" id="SSF52343">
    <property type="entry name" value="Ferredoxin reductase-like, C-terminal NADP-linked domain"/>
    <property type="match status" value="1"/>
</dbReference>
<dbReference type="FunFam" id="1.20.990.10:FF:000010">
    <property type="entry name" value="Sulfite reductase [NADPH] flavoprotein component"/>
    <property type="match status" value="1"/>
</dbReference>
<dbReference type="GO" id="GO:0010181">
    <property type="term" value="F:FMN binding"/>
    <property type="evidence" value="ECO:0007669"/>
    <property type="project" value="TreeGrafter"/>
</dbReference>
<sequence>MAKTQPTPLQSVALIAAGAAAGVGAWTLVKQFTGSSSAPRKSEAVAEAPVAEEAPKAVPAAKLAEVIESSGFDPIDCGVLGVPRPDIPAPPAADMTATHMDFDSEASAAATLLSTEGLTSSTAVIEKLAHERSSLIFAYESAAAGFGSYVEALEASAKASGKRTGAKVYSMQARAGAGAAIAGFLAGEGSASPATGEYVSVLVNAASFQAIAPALVSIEGARRDELVVHVSAATQLDDLTVANDYAAVLAAAELLGQQGFSVVFSSGRQEAIDTAHYLYSRKSKTPVVHVFDGAFAGRELGFFDVPTAKTAAREPAPFAYTGPSSPETVLVVPNSPLALKLRALLVTLSPEVRRKIAVVSVRTLYPWKPEELAKVLPKSVTSLRVIEQSYSSSGAVYGEVLVSALGGELGAARPVHSVTLAAGDSLSASEAGKLLALSAESSGPISTAELHSVATPERAINLLELSSTQVVTFVGADSGNSVAAAELFGQALHASSKSTSVRILARYDNYAAGGAVRADVVFTDRTESDIPVDLLAGAAASHVVVVSEPSTIVPAFEVFGAVRKDGAVLIDAPGWTSEDVESGLRAADKHIIAERGVAVSLVDSARIAESGDSKQSEGDAAAAALAAAAAAAAGSLKRVASAPQLKGVAGEAQKLAAVSTSSWSSAKDEEEVKRGTLGYNALAPSRASTDSERGIVRATWAQAAWQYLFREAYALDDRALRPDLPEKTWNVEVSVHRRLTPLDYDRNVFHMELSTKGTDLKYEVGEALGVHGWNDEKEVSDFIKWSGYNPDEVVSAPSVTHPGHYETRTVFQLLQQNLDVFGKPPKSFFEELGKVVTSPDEARWLRFVSSAEGNSTFKKYSELETVTYVDVLHMFPSARVSVDWLIRNVELIKPRHYSIASAQAFVGESVHLLIVSVDWKTPSGQTRYGQCTRYLSEIKPGTKVTVSLKPSVMKLPPLDTQPIIMAGLGTGAAPFRAFIQARALKKAQGVEVGPLLYYFGSRYRSAEYLYGEELEAYLHDGVLERMGLAFSRDTSKKVYIQHKIKEDGDMLTAFLSPELANAGRTTADVTAALADNADEGKKGIFTLCGPVWPVPDIHEALVSAFVARGLTHEQAEERMEQLKEEERYVLEVY</sequence>
<evidence type="ECO:0000256" key="10">
    <source>
        <dbReference type="ARBA" id="ARBA00022982"/>
    </source>
</evidence>
<dbReference type="InterPro" id="IPR017938">
    <property type="entry name" value="Riboflavin_synthase-like_b-brl"/>
</dbReference>
<comment type="catalytic activity">
    <reaction evidence="12">
        <text>hydrogen sulfide + 3 NADP(+) + 3 H2O = sulfite + 3 NADPH + 4 H(+)</text>
        <dbReference type="Rhea" id="RHEA:13801"/>
        <dbReference type="ChEBI" id="CHEBI:15377"/>
        <dbReference type="ChEBI" id="CHEBI:15378"/>
        <dbReference type="ChEBI" id="CHEBI:17359"/>
        <dbReference type="ChEBI" id="CHEBI:29919"/>
        <dbReference type="ChEBI" id="CHEBI:57783"/>
        <dbReference type="ChEBI" id="CHEBI:58349"/>
        <dbReference type="EC" id="1.8.1.2"/>
    </reaction>
</comment>
<dbReference type="EMBL" id="CP119879">
    <property type="protein sequence ID" value="WFD35186.1"/>
    <property type="molecule type" value="Genomic_DNA"/>
</dbReference>
<evidence type="ECO:0000256" key="1">
    <source>
        <dbReference type="ARBA" id="ARBA00001917"/>
    </source>
</evidence>
<evidence type="ECO:0000256" key="13">
    <source>
        <dbReference type="ARBA" id="ARBA00059320"/>
    </source>
</evidence>
<dbReference type="PROSITE" id="PS51384">
    <property type="entry name" value="FAD_FR"/>
    <property type="match status" value="1"/>
</dbReference>
<dbReference type="Gene3D" id="3.40.50.970">
    <property type="match status" value="1"/>
</dbReference>
<dbReference type="SUPFAM" id="SSF63380">
    <property type="entry name" value="Riboflavin synthase domain-like"/>
    <property type="match status" value="1"/>
</dbReference>
<evidence type="ECO:0000313" key="15">
    <source>
        <dbReference type="EMBL" id="WFD35186.1"/>
    </source>
</evidence>
<keyword evidence="11 15" id="KW-0560">Oxidoreductase</keyword>
<dbReference type="EC" id="1.8.1.2" evidence="4"/>
<keyword evidence="8" id="KW-0274">FAD</keyword>
<keyword evidence="6" id="KW-0285">Flavoprotein</keyword>
<evidence type="ECO:0000313" key="16">
    <source>
        <dbReference type="Proteomes" id="UP001219933"/>
    </source>
</evidence>
<accession>A0AAF0EVQ5</accession>
<evidence type="ECO:0000256" key="6">
    <source>
        <dbReference type="ARBA" id="ARBA00022630"/>
    </source>
</evidence>
<dbReference type="InterPro" id="IPR009014">
    <property type="entry name" value="Transketo_C/PFOR_II"/>
</dbReference>
<evidence type="ECO:0000256" key="11">
    <source>
        <dbReference type="ARBA" id="ARBA00023002"/>
    </source>
</evidence>
<dbReference type="GO" id="GO:0004783">
    <property type="term" value="F:sulfite reductase (NADPH) activity"/>
    <property type="evidence" value="ECO:0007669"/>
    <property type="project" value="UniProtKB-EC"/>
</dbReference>
<dbReference type="Proteomes" id="UP001219933">
    <property type="component" value="Chromosome 3"/>
</dbReference>
<dbReference type="PANTHER" id="PTHR19384">
    <property type="entry name" value="NITRIC OXIDE SYNTHASE-RELATED"/>
    <property type="match status" value="1"/>
</dbReference>
<dbReference type="GO" id="GO:0005829">
    <property type="term" value="C:cytosol"/>
    <property type="evidence" value="ECO:0007669"/>
    <property type="project" value="TreeGrafter"/>
</dbReference>
<evidence type="ECO:0000259" key="14">
    <source>
        <dbReference type="PROSITE" id="PS51384"/>
    </source>
</evidence>
<dbReference type="InterPro" id="IPR017927">
    <property type="entry name" value="FAD-bd_FR_type"/>
</dbReference>
<evidence type="ECO:0000256" key="7">
    <source>
        <dbReference type="ARBA" id="ARBA00022643"/>
    </source>
</evidence>
<dbReference type="Gene3D" id="3.40.50.80">
    <property type="entry name" value="Nucleotide-binding domain of ferredoxin-NADP reductase (FNR) module"/>
    <property type="match status" value="1"/>
</dbReference>
<name>A0AAF0EVQ5_9BASI</name>
<dbReference type="AlphaFoldDB" id="A0AAF0EVQ5"/>
<keyword evidence="5" id="KW-0813">Transport</keyword>
<evidence type="ECO:0000256" key="2">
    <source>
        <dbReference type="ARBA" id="ARBA00001974"/>
    </source>
</evidence>
<feature type="domain" description="FAD-binding FR-type" evidence="14">
    <location>
        <begin position="726"/>
        <end position="957"/>
    </location>
</feature>
<comment type="function">
    <text evidence="13">This enzyme catalyzes the 6-electron reduction of sulfite to sulfide. This is one of several activities required for the biosynthesis of L-cysteine from sulfate.</text>
</comment>
<dbReference type="Gene3D" id="1.20.990.10">
    <property type="entry name" value="NADPH-cytochrome p450 Reductase, Chain A, domain 3"/>
    <property type="match status" value="1"/>
</dbReference>